<sequence length="490" mass="50820">MSEAAQPLVSAIVAAYNYGDFLARTLDSALAQDYPADRLEIVVVDDGSTDHTPDVLAEYAARHPGRIRAFRQDNAGYVAATNRAFSEARGELWALLDADDLWPSGKTAATVDVFARRPEVGAVYGDLTLIDRDDAVLMPSYWESIGLKPMRGADVFPHLLVHSNVATASSITVRAALAGRFHPIPPDVAFVDWWCVMQIAAVASIDYLLEPKVGYRQHGANLTLNASGAGLAREKLKEAMTRRCAIRHGGAGALPAEALVAAWSAVERDGAEAVQAAGTVYLQYPPAWREDAAAAAQAAARSAALAARGALEPALREALVAAAHRPSDPDARRRLQDLQAALASGDAPASHPLAGARTVVVLADADELVADVRLLAAYGAALLDHDDVTLAIHAAGWDAGRVATDLGALAAAAGLPDDGGPDLLALPDPGRHLARAELLAAADAVLGTGPEASGPPRFGAGDVAALAAHARRLAAAITPPGRPGGGPTPR</sequence>
<evidence type="ECO:0000259" key="1">
    <source>
        <dbReference type="Pfam" id="PF00535"/>
    </source>
</evidence>
<evidence type="ECO:0000313" key="2">
    <source>
        <dbReference type="EMBL" id="QEC46879.1"/>
    </source>
</evidence>
<dbReference type="Pfam" id="PF00535">
    <property type="entry name" value="Glycos_transf_2"/>
    <property type="match status" value="1"/>
</dbReference>
<evidence type="ECO:0000313" key="3">
    <source>
        <dbReference type="Proteomes" id="UP000321805"/>
    </source>
</evidence>
<gene>
    <name evidence="2" type="ORF">FSW04_04250</name>
</gene>
<protein>
    <submittedName>
        <fullName evidence="2">Glycosyltransferase</fullName>
    </submittedName>
</protein>
<accession>A0A5B8U1H8</accession>
<dbReference type="EMBL" id="CP042430">
    <property type="protein sequence ID" value="QEC46879.1"/>
    <property type="molecule type" value="Genomic_DNA"/>
</dbReference>
<dbReference type="PANTHER" id="PTHR22916:SF3">
    <property type="entry name" value="UDP-GLCNAC:BETAGAL BETA-1,3-N-ACETYLGLUCOSAMINYLTRANSFERASE-LIKE PROTEIN 1"/>
    <property type="match status" value="1"/>
</dbReference>
<dbReference type="Gene3D" id="3.90.550.10">
    <property type="entry name" value="Spore Coat Polysaccharide Biosynthesis Protein SpsA, Chain A"/>
    <property type="match status" value="1"/>
</dbReference>
<name>A0A5B8U1H8_9ACTN</name>
<reference evidence="2" key="2">
    <citation type="submission" date="2019-08" db="EMBL/GenBank/DDBJ databases">
        <authorList>
            <person name="Im W.-T."/>
        </authorList>
    </citation>
    <scope>NUCLEOTIDE SEQUENCE</scope>
    <source>
        <strain evidence="2">BR7-21</strain>
    </source>
</reference>
<organism evidence="2 3">
    <name type="scientific">Baekduia soli</name>
    <dbReference type="NCBI Taxonomy" id="496014"/>
    <lineage>
        <taxon>Bacteria</taxon>
        <taxon>Bacillati</taxon>
        <taxon>Actinomycetota</taxon>
        <taxon>Thermoleophilia</taxon>
        <taxon>Solirubrobacterales</taxon>
        <taxon>Baekduiaceae</taxon>
        <taxon>Baekduia</taxon>
    </lineage>
</organism>
<dbReference type="PANTHER" id="PTHR22916">
    <property type="entry name" value="GLYCOSYLTRANSFERASE"/>
    <property type="match status" value="1"/>
</dbReference>
<keyword evidence="2" id="KW-0808">Transferase</keyword>
<dbReference type="GO" id="GO:0016758">
    <property type="term" value="F:hexosyltransferase activity"/>
    <property type="evidence" value="ECO:0007669"/>
    <property type="project" value="UniProtKB-ARBA"/>
</dbReference>
<dbReference type="AlphaFoldDB" id="A0A5B8U1H8"/>
<dbReference type="SUPFAM" id="SSF53448">
    <property type="entry name" value="Nucleotide-diphospho-sugar transferases"/>
    <property type="match status" value="1"/>
</dbReference>
<proteinExistence type="predicted"/>
<dbReference type="RefSeq" id="WP_146916607.1">
    <property type="nucleotide sequence ID" value="NZ_CP042430.1"/>
</dbReference>
<dbReference type="InterPro" id="IPR001173">
    <property type="entry name" value="Glyco_trans_2-like"/>
</dbReference>
<dbReference type="OrthoDB" id="9802649at2"/>
<dbReference type="Proteomes" id="UP000321805">
    <property type="component" value="Chromosome"/>
</dbReference>
<keyword evidence="3" id="KW-1185">Reference proteome</keyword>
<reference evidence="2" key="1">
    <citation type="journal article" date="2018" name="J. Microbiol.">
        <title>Baekduia soli gen. nov., sp. nov., a novel bacterium isolated from the soil of Baekdu Mountain and proposal of a novel family name, Baekduiaceae fam. nov.</title>
        <authorList>
            <person name="An D.S."/>
            <person name="Siddiqi M.Z."/>
            <person name="Kim K.H."/>
            <person name="Yu H.S."/>
            <person name="Im W.T."/>
        </authorList>
    </citation>
    <scope>NUCLEOTIDE SEQUENCE [LARGE SCALE GENOMIC DNA]</scope>
    <source>
        <strain evidence="2">BR7-21</strain>
    </source>
</reference>
<dbReference type="InterPro" id="IPR029044">
    <property type="entry name" value="Nucleotide-diphossugar_trans"/>
</dbReference>
<feature type="domain" description="Glycosyltransferase 2-like" evidence="1">
    <location>
        <begin position="10"/>
        <end position="122"/>
    </location>
</feature>
<dbReference type="KEGG" id="bsol:FSW04_04250"/>